<sequence length="194" mass="20862">MTELLPLMTYSFVMSSTPGPNNLMLTASGANFGYRRTIPHILGIAAGHGPQIFVCCLGLGTLFVAFPVLHQILHWVGAAYLLYLAWRLAGSAIGRSELSRPMTFWQALVFQAVNPKSWVKAITVATVFMPPGMPVLPAAALVSAIAIAIGMPCVSMWALFGVAIRRLLTDPRRQRVFNAIMGASLVVLAVLLVA</sequence>
<feature type="transmembrane region" description="Helical" evidence="6">
    <location>
        <begin position="72"/>
        <end position="90"/>
    </location>
</feature>
<dbReference type="Proteomes" id="UP001371218">
    <property type="component" value="Unassembled WGS sequence"/>
</dbReference>
<evidence type="ECO:0000256" key="3">
    <source>
        <dbReference type="ARBA" id="ARBA00022692"/>
    </source>
</evidence>
<feature type="transmembrane region" description="Helical" evidence="6">
    <location>
        <begin position="176"/>
        <end position="193"/>
    </location>
</feature>
<dbReference type="PANTHER" id="PTHR30086">
    <property type="entry name" value="ARGININE EXPORTER PROTEIN ARGO"/>
    <property type="match status" value="1"/>
</dbReference>
<dbReference type="EMBL" id="JBBUTG010000003">
    <property type="protein sequence ID" value="MEK8030690.1"/>
    <property type="molecule type" value="Genomic_DNA"/>
</dbReference>
<keyword evidence="3 6" id="KW-0812">Transmembrane</keyword>
<feature type="transmembrane region" description="Helical" evidence="6">
    <location>
        <begin position="41"/>
        <end position="66"/>
    </location>
</feature>
<comment type="caution">
    <text evidence="7">The sequence shown here is derived from an EMBL/GenBank/DDBJ whole genome shotgun (WGS) entry which is preliminary data.</text>
</comment>
<evidence type="ECO:0000256" key="2">
    <source>
        <dbReference type="ARBA" id="ARBA00022475"/>
    </source>
</evidence>
<comment type="subcellular location">
    <subcellularLocation>
        <location evidence="1">Cell membrane</location>
        <topology evidence="1">Multi-pass membrane protein</topology>
    </subcellularLocation>
</comment>
<evidence type="ECO:0000313" key="7">
    <source>
        <dbReference type="EMBL" id="MEK8030690.1"/>
    </source>
</evidence>
<evidence type="ECO:0000256" key="4">
    <source>
        <dbReference type="ARBA" id="ARBA00022989"/>
    </source>
</evidence>
<gene>
    <name evidence="7" type="ORF">AACH06_07605</name>
</gene>
<reference evidence="7 8" key="1">
    <citation type="submission" date="2024-04" db="EMBL/GenBank/DDBJ databases">
        <title>Novel species of the genus Ideonella isolated from streams.</title>
        <authorList>
            <person name="Lu H."/>
        </authorList>
    </citation>
    <scope>NUCLEOTIDE SEQUENCE [LARGE SCALE GENOMIC DNA]</scope>
    <source>
        <strain evidence="7 8">DXS29W</strain>
    </source>
</reference>
<evidence type="ECO:0000256" key="1">
    <source>
        <dbReference type="ARBA" id="ARBA00004651"/>
    </source>
</evidence>
<evidence type="ECO:0000256" key="5">
    <source>
        <dbReference type="ARBA" id="ARBA00023136"/>
    </source>
</evidence>
<evidence type="ECO:0000256" key="6">
    <source>
        <dbReference type="SAM" id="Phobius"/>
    </source>
</evidence>
<name>A0ABU9BP50_9BURK</name>
<keyword evidence="8" id="KW-1185">Reference proteome</keyword>
<organism evidence="7 8">
    <name type="scientific">Ideonella lacteola</name>
    <dbReference type="NCBI Taxonomy" id="2984193"/>
    <lineage>
        <taxon>Bacteria</taxon>
        <taxon>Pseudomonadati</taxon>
        <taxon>Pseudomonadota</taxon>
        <taxon>Betaproteobacteria</taxon>
        <taxon>Burkholderiales</taxon>
        <taxon>Sphaerotilaceae</taxon>
        <taxon>Ideonella</taxon>
    </lineage>
</organism>
<feature type="transmembrane region" description="Helical" evidence="6">
    <location>
        <begin position="139"/>
        <end position="164"/>
    </location>
</feature>
<evidence type="ECO:0000313" key="8">
    <source>
        <dbReference type="Proteomes" id="UP001371218"/>
    </source>
</evidence>
<dbReference type="Pfam" id="PF01810">
    <property type="entry name" value="LysE"/>
    <property type="match status" value="1"/>
</dbReference>
<dbReference type="PANTHER" id="PTHR30086:SF20">
    <property type="entry name" value="ARGININE EXPORTER PROTEIN ARGO-RELATED"/>
    <property type="match status" value="1"/>
</dbReference>
<accession>A0ABU9BP50</accession>
<dbReference type="InterPro" id="IPR001123">
    <property type="entry name" value="LeuE-type"/>
</dbReference>
<protein>
    <submittedName>
        <fullName evidence="7">LysE family translocator</fullName>
    </submittedName>
</protein>
<keyword evidence="5 6" id="KW-0472">Membrane</keyword>
<keyword evidence="2" id="KW-1003">Cell membrane</keyword>
<dbReference type="RefSeq" id="WP_341425050.1">
    <property type="nucleotide sequence ID" value="NZ_JBBUTG010000003.1"/>
</dbReference>
<proteinExistence type="predicted"/>
<keyword evidence="4 6" id="KW-1133">Transmembrane helix</keyword>